<dbReference type="SMART" id="SM01332">
    <property type="entry name" value="Cyclin_C"/>
    <property type="match status" value="1"/>
</dbReference>
<dbReference type="Pfam" id="PF02984">
    <property type="entry name" value="Cyclin_C"/>
    <property type="match status" value="1"/>
</dbReference>
<evidence type="ECO:0000259" key="2">
    <source>
        <dbReference type="SMART" id="SM01332"/>
    </source>
</evidence>
<organism evidence="3 4">
    <name type="scientific">Hypocryptadius cinnamomeus</name>
    <dbReference type="NCBI Taxonomy" id="589841"/>
    <lineage>
        <taxon>Eukaryota</taxon>
        <taxon>Metazoa</taxon>
        <taxon>Chordata</taxon>
        <taxon>Craniata</taxon>
        <taxon>Vertebrata</taxon>
        <taxon>Euteleostomi</taxon>
        <taxon>Archelosauria</taxon>
        <taxon>Archosauria</taxon>
        <taxon>Dinosauria</taxon>
        <taxon>Saurischia</taxon>
        <taxon>Theropoda</taxon>
        <taxon>Coelurosauria</taxon>
        <taxon>Aves</taxon>
        <taxon>Neognathae</taxon>
        <taxon>Neoaves</taxon>
        <taxon>Telluraves</taxon>
        <taxon>Australaves</taxon>
        <taxon>Passeriformes</taxon>
        <taxon>Sylvioidea</taxon>
        <taxon>Zosteropidae</taxon>
        <taxon>Hypocryptadius</taxon>
    </lineage>
</organism>
<feature type="domain" description="Cyclin C-terminal" evidence="2">
    <location>
        <begin position="158"/>
        <end position="283"/>
    </location>
</feature>
<dbReference type="InterPro" id="IPR006671">
    <property type="entry name" value="Cyclin_N"/>
</dbReference>
<dbReference type="InterPro" id="IPR036915">
    <property type="entry name" value="Cyclin-like_sf"/>
</dbReference>
<dbReference type="Gene3D" id="1.10.472.10">
    <property type="entry name" value="Cyclin-like"/>
    <property type="match status" value="3"/>
</dbReference>
<dbReference type="EMBL" id="VYZP01071252">
    <property type="protein sequence ID" value="NXR95327.1"/>
    <property type="molecule type" value="Genomic_DNA"/>
</dbReference>
<reference evidence="3 4" key="1">
    <citation type="submission" date="2019-09" db="EMBL/GenBank/DDBJ databases">
        <title>Bird 10,000 Genomes (B10K) Project - Family phase.</title>
        <authorList>
            <person name="Zhang G."/>
        </authorList>
    </citation>
    <scope>NUCLEOTIDE SEQUENCE [LARGE SCALE GENOMIC DNA]</scope>
    <source>
        <strain evidence="3">B10K-DU-002-83</strain>
    </source>
</reference>
<sequence>MEHQLLCCEVETIRRAYLDANLLNDRVLQTMLKAEETCSPSVSYFKCVQKEILPYMRKIVATWMLEVCIFWGLFLASSGTETNQSGSRCPISRPPPPPFPRDRFPGAAHVACPRRRPRALTTLPPFFLFSPSPFPSLFSLQQMELLLVNKLKWNLAAMTPHDFIEHFLTKMPLAEDTKQIIRKHAQTFVALCATDIKFISNPPSMIAAGSVVAAVQGLHLGNTNTFLSYQCLTHFLSQVIKCDPDCLRACQEQIESLLESSLRQAQQHNVSSETKTVEDEADLSCTPTDVRDVNI</sequence>
<dbReference type="Proteomes" id="UP000574191">
    <property type="component" value="Unassembled WGS sequence"/>
</dbReference>
<comment type="caution">
    <text evidence="3">The sequence shown here is derived from an EMBL/GenBank/DDBJ whole genome shotgun (WGS) entry which is preliminary data.</text>
</comment>
<dbReference type="FunFam" id="1.10.472.10:FF:000357">
    <property type="entry name" value="Uncharacterized protein"/>
    <property type="match status" value="1"/>
</dbReference>
<feature type="non-terminal residue" evidence="3">
    <location>
        <position position="295"/>
    </location>
</feature>
<accession>A0A7L2QGW4</accession>
<name>A0A7L2QGW4_9PASS</name>
<feature type="non-terminal residue" evidence="3">
    <location>
        <position position="1"/>
    </location>
</feature>
<evidence type="ECO:0000256" key="1">
    <source>
        <dbReference type="ARBA" id="ARBA00023127"/>
    </source>
</evidence>
<evidence type="ECO:0000313" key="3">
    <source>
        <dbReference type="EMBL" id="NXR95327.1"/>
    </source>
</evidence>
<dbReference type="CDD" id="cd20576">
    <property type="entry name" value="CYCLIN_CCND1_rpt2"/>
    <property type="match status" value="1"/>
</dbReference>
<dbReference type="AlphaFoldDB" id="A0A7L2QGW4"/>
<gene>
    <name evidence="3" type="primary">Ccnd1</name>
    <name evidence="3" type="ORF">HYPCIN_R09755</name>
</gene>
<evidence type="ECO:0000313" key="4">
    <source>
        <dbReference type="Proteomes" id="UP000574191"/>
    </source>
</evidence>
<keyword evidence="1" id="KW-0195">Cyclin</keyword>
<proteinExistence type="predicted"/>
<dbReference type="InterPro" id="IPR004367">
    <property type="entry name" value="Cyclin_C-dom"/>
</dbReference>
<protein>
    <submittedName>
        <fullName evidence="3">CCND1 protein</fullName>
    </submittedName>
</protein>
<dbReference type="Pfam" id="PF00134">
    <property type="entry name" value="Cyclin_N"/>
    <property type="match status" value="1"/>
</dbReference>
<dbReference type="OrthoDB" id="306099at2759"/>
<dbReference type="SUPFAM" id="SSF47954">
    <property type="entry name" value="Cyclin-like"/>
    <property type="match status" value="2"/>
</dbReference>
<keyword evidence="4" id="KW-1185">Reference proteome</keyword>